<reference evidence="2" key="1">
    <citation type="submission" date="2024-07" db="EMBL/GenBank/DDBJ databases">
        <title>Two chromosome-level genome assemblies of Korean endemic species Abeliophyllum distichum and Forsythia ovata (Oleaceae).</title>
        <authorList>
            <person name="Jang H."/>
        </authorList>
    </citation>
    <scope>NUCLEOTIDE SEQUENCE [LARGE SCALE GENOMIC DNA]</scope>
</reference>
<evidence type="ECO:0000313" key="1">
    <source>
        <dbReference type="EMBL" id="KAL2554459.1"/>
    </source>
</evidence>
<dbReference type="AlphaFoldDB" id="A0ABD1WXM1"/>
<sequence length="102" mass="11177">MERTSIDSGGDGSIHGVMWSVVVAFVGLEHNGNYALNCVLPNIFLFRVNLRQVRAACRHLAVGCPRYVSARRIKVGSTRDNSRVGPTLTIPAVTLTPHVLHR</sequence>
<organism evidence="1 2">
    <name type="scientific">Forsythia ovata</name>
    <dbReference type="NCBI Taxonomy" id="205694"/>
    <lineage>
        <taxon>Eukaryota</taxon>
        <taxon>Viridiplantae</taxon>
        <taxon>Streptophyta</taxon>
        <taxon>Embryophyta</taxon>
        <taxon>Tracheophyta</taxon>
        <taxon>Spermatophyta</taxon>
        <taxon>Magnoliopsida</taxon>
        <taxon>eudicotyledons</taxon>
        <taxon>Gunneridae</taxon>
        <taxon>Pentapetalae</taxon>
        <taxon>asterids</taxon>
        <taxon>lamiids</taxon>
        <taxon>Lamiales</taxon>
        <taxon>Oleaceae</taxon>
        <taxon>Forsythieae</taxon>
        <taxon>Forsythia</taxon>
    </lineage>
</organism>
<name>A0ABD1WXM1_9LAMI</name>
<dbReference type="EMBL" id="JBFOLJ010000002">
    <property type="protein sequence ID" value="KAL2554459.1"/>
    <property type="molecule type" value="Genomic_DNA"/>
</dbReference>
<accession>A0ABD1WXM1</accession>
<comment type="caution">
    <text evidence="1">The sequence shown here is derived from an EMBL/GenBank/DDBJ whole genome shotgun (WGS) entry which is preliminary data.</text>
</comment>
<proteinExistence type="predicted"/>
<evidence type="ECO:0000313" key="2">
    <source>
        <dbReference type="Proteomes" id="UP001604277"/>
    </source>
</evidence>
<protein>
    <submittedName>
        <fullName evidence="1">Uncharacterized protein</fullName>
    </submittedName>
</protein>
<dbReference type="Proteomes" id="UP001604277">
    <property type="component" value="Unassembled WGS sequence"/>
</dbReference>
<gene>
    <name evidence="1" type="ORF">Fot_08078</name>
</gene>
<keyword evidence="2" id="KW-1185">Reference proteome</keyword>